<dbReference type="Proteomes" id="UP001162162">
    <property type="component" value="Unassembled WGS sequence"/>
</dbReference>
<dbReference type="AlphaFoldDB" id="A0AAV8Y9E7"/>
<accession>A0AAV8Y9E7</accession>
<reference evidence="1" key="1">
    <citation type="journal article" date="2023" name="Insect Mol. Biol.">
        <title>Genome sequencing provides insights into the evolution of gene families encoding plant cell wall-degrading enzymes in longhorned beetles.</title>
        <authorList>
            <person name="Shin N.R."/>
            <person name="Okamura Y."/>
            <person name="Kirsch R."/>
            <person name="Pauchet Y."/>
        </authorList>
    </citation>
    <scope>NUCLEOTIDE SEQUENCE</scope>
    <source>
        <strain evidence="1">AMC_N1</strain>
    </source>
</reference>
<evidence type="ECO:0000313" key="1">
    <source>
        <dbReference type="EMBL" id="KAJ8947429.1"/>
    </source>
</evidence>
<sequence>MNICADILSNINTDPGLLDTMTLKGTRFENVEATLLGNPKDKIDNNEKSGIYEISCKNCDQKN</sequence>
<proteinExistence type="predicted"/>
<name>A0AAV8Y9E7_9CUCU</name>
<organism evidence="1 2">
    <name type="scientific">Aromia moschata</name>
    <dbReference type="NCBI Taxonomy" id="1265417"/>
    <lineage>
        <taxon>Eukaryota</taxon>
        <taxon>Metazoa</taxon>
        <taxon>Ecdysozoa</taxon>
        <taxon>Arthropoda</taxon>
        <taxon>Hexapoda</taxon>
        <taxon>Insecta</taxon>
        <taxon>Pterygota</taxon>
        <taxon>Neoptera</taxon>
        <taxon>Endopterygota</taxon>
        <taxon>Coleoptera</taxon>
        <taxon>Polyphaga</taxon>
        <taxon>Cucujiformia</taxon>
        <taxon>Chrysomeloidea</taxon>
        <taxon>Cerambycidae</taxon>
        <taxon>Cerambycinae</taxon>
        <taxon>Callichromatini</taxon>
        <taxon>Aromia</taxon>
    </lineage>
</organism>
<comment type="caution">
    <text evidence="1">The sequence shown here is derived from an EMBL/GenBank/DDBJ whole genome shotgun (WGS) entry which is preliminary data.</text>
</comment>
<protein>
    <submittedName>
        <fullName evidence="1">Uncharacterized protein</fullName>
    </submittedName>
</protein>
<evidence type="ECO:0000313" key="2">
    <source>
        <dbReference type="Proteomes" id="UP001162162"/>
    </source>
</evidence>
<dbReference type="EMBL" id="JAPWTK010000161">
    <property type="protein sequence ID" value="KAJ8947429.1"/>
    <property type="molecule type" value="Genomic_DNA"/>
</dbReference>
<gene>
    <name evidence="1" type="ORF">NQ318_009635</name>
</gene>
<keyword evidence="2" id="KW-1185">Reference proteome</keyword>